<comment type="caution">
    <text evidence="3">The sequence shown here is derived from an EMBL/GenBank/DDBJ whole genome shotgun (WGS) entry which is preliminary data.</text>
</comment>
<dbReference type="Gene3D" id="3.90.25.10">
    <property type="entry name" value="UDP-galactose 4-epimerase, domain 1"/>
    <property type="match status" value="1"/>
</dbReference>
<organism evidence="3 4">
    <name type="scientific">Niastella caeni</name>
    <dbReference type="NCBI Taxonomy" id="2569763"/>
    <lineage>
        <taxon>Bacteria</taxon>
        <taxon>Pseudomonadati</taxon>
        <taxon>Bacteroidota</taxon>
        <taxon>Chitinophagia</taxon>
        <taxon>Chitinophagales</taxon>
        <taxon>Chitinophagaceae</taxon>
        <taxon>Niastella</taxon>
    </lineage>
</organism>
<dbReference type="Gene3D" id="3.40.50.720">
    <property type="entry name" value="NAD(P)-binding Rossmann-like Domain"/>
    <property type="match status" value="1"/>
</dbReference>
<dbReference type="EMBL" id="STFF01000003">
    <property type="protein sequence ID" value="THU39349.1"/>
    <property type="molecule type" value="Genomic_DNA"/>
</dbReference>
<comment type="similarity">
    <text evidence="1">Belongs to the NAD(P)-dependent epimerase/dehydratase family.</text>
</comment>
<evidence type="ECO:0000313" key="4">
    <source>
        <dbReference type="Proteomes" id="UP000306918"/>
    </source>
</evidence>
<accession>A0A4S8HX56</accession>
<dbReference type="InterPro" id="IPR001509">
    <property type="entry name" value="Epimerase_deHydtase"/>
</dbReference>
<dbReference type="Pfam" id="PF01370">
    <property type="entry name" value="Epimerase"/>
    <property type="match status" value="1"/>
</dbReference>
<evidence type="ECO:0000256" key="1">
    <source>
        <dbReference type="ARBA" id="ARBA00007637"/>
    </source>
</evidence>
<proteinExistence type="inferred from homology"/>
<dbReference type="InterPro" id="IPR036291">
    <property type="entry name" value="NAD(P)-bd_dom_sf"/>
</dbReference>
<evidence type="ECO:0000313" key="3">
    <source>
        <dbReference type="EMBL" id="THU39349.1"/>
    </source>
</evidence>
<name>A0A4S8HX56_9BACT</name>
<dbReference type="RefSeq" id="WP_136577481.1">
    <property type="nucleotide sequence ID" value="NZ_STFF01000003.1"/>
</dbReference>
<evidence type="ECO:0000259" key="2">
    <source>
        <dbReference type="Pfam" id="PF01370"/>
    </source>
</evidence>
<dbReference type="OrthoDB" id="9811743at2"/>
<dbReference type="Proteomes" id="UP000306918">
    <property type="component" value="Unassembled WGS sequence"/>
</dbReference>
<feature type="domain" description="NAD-dependent epimerase/dehydratase" evidence="2">
    <location>
        <begin position="17"/>
        <end position="251"/>
    </location>
</feature>
<protein>
    <submittedName>
        <fullName evidence="3">NAD-dependent epimerase/dehydratase family protein</fullName>
    </submittedName>
</protein>
<dbReference type="PANTHER" id="PTHR43000">
    <property type="entry name" value="DTDP-D-GLUCOSE 4,6-DEHYDRATASE-RELATED"/>
    <property type="match status" value="1"/>
</dbReference>
<keyword evidence="4" id="KW-1185">Reference proteome</keyword>
<reference evidence="3 4" key="1">
    <citation type="submission" date="2019-04" db="EMBL/GenBank/DDBJ databases">
        <title>Niastella caeni sp. nov., isolated from activated sludge.</title>
        <authorList>
            <person name="Sheng M."/>
        </authorList>
    </citation>
    <scope>NUCLEOTIDE SEQUENCE [LARGE SCALE GENOMIC DNA]</scope>
    <source>
        <strain evidence="3 4">HX-2-15</strain>
    </source>
</reference>
<sequence length="353" mass="39405">MKLTTKQAAEIFSSSFLVTGGAGFIGSHIAEFLLTAGARKVRVLDNLATGHFRNIAPTANHPRFEFMKGDIRDVDVCKAACKGMDYVFHLAALGAVSGSINDSQTVNNVNTSGFLNMLLVAQEAKVKRFVYASGCPIYGDMNQLPKTGSAPYAANKYVNELYADVFARIYGMETIGLRYFNVFGQRHDPQSEYASVIPKYVMQLIRYESPVINEADGFSYGFNYVENVVDANMLAALTTDPEAVNQVYNIAFEENTSLYQLAGYLKEYLSAFDERIARIEIVDGVNNNGSHPQHPVVFAEKAKELLGYQPRYSLQMGLLKSTSWYWAYLPQFEEEAAEREHRKLEITNSISFS</sequence>
<gene>
    <name evidence="3" type="ORF">FAM09_12625</name>
</gene>
<dbReference type="SUPFAM" id="SSF51735">
    <property type="entry name" value="NAD(P)-binding Rossmann-fold domains"/>
    <property type="match status" value="1"/>
</dbReference>
<dbReference type="AlphaFoldDB" id="A0A4S8HX56"/>